<dbReference type="InterPro" id="IPR001789">
    <property type="entry name" value="Sig_transdc_resp-reg_receiver"/>
</dbReference>
<dbReference type="Pfam" id="PF00486">
    <property type="entry name" value="Trans_reg_C"/>
    <property type="match status" value="1"/>
</dbReference>
<dbReference type="GO" id="GO:0005829">
    <property type="term" value="C:cytosol"/>
    <property type="evidence" value="ECO:0007669"/>
    <property type="project" value="TreeGrafter"/>
</dbReference>
<feature type="domain" description="Response regulatory" evidence="8">
    <location>
        <begin position="7"/>
        <end position="121"/>
    </location>
</feature>
<dbReference type="PANTHER" id="PTHR48111">
    <property type="entry name" value="REGULATOR OF RPOS"/>
    <property type="match status" value="1"/>
</dbReference>
<dbReference type="PROSITE" id="PS50110">
    <property type="entry name" value="RESPONSE_REGULATORY"/>
    <property type="match status" value="1"/>
</dbReference>
<keyword evidence="11" id="KW-1185">Reference proteome</keyword>
<dbReference type="OrthoDB" id="5343479at2"/>
<accession>A0A1P9WZP0</accession>
<dbReference type="Gene3D" id="3.40.50.2300">
    <property type="match status" value="1"/>
</dbReference>
<proteinExistence type="predicted"/>
<dbReference type="PROSITE" id="PS51755">
    <property type="entry name" value="OMPR_PHOB"/>
    <property type="match status" value="1"/>
</dbReference>
<dbReference type="EMBL" id="CP014263">
    <property type="protein sequence ID" value="AQG80832.1"/>
    <property type="molecule type" value="Genomic_DNA"/>
</dbReference>
<dbReference type="SMART" id="SM00448">
    <property type="entry name" value="REC"/>
    <property type="match status" value="1"/>
</dbReference>
<dbReference type="SUPFAM" id="SSF52172">
    <property type="entry name" value="CheY-like"/>
    <property type="match status" value="1"/>
</dbReference>
<dbReference type="FunFam" id="1.10.10.10:FF:000005">
    <property type="entry name" value="Two-component system response regulator"/>
    <property type="match status" value="1"/>
</dbReference>
<evidence type="ECO:0000256" key="5">
    <source>
        <dbReference type="ARBA" id="ARBA00023163"/>
    </source>
</evidence>
<feature type="DNA-binding region" description="OmpR/PhoB-type" evidence="7">
    <location>
        <begin position="131"/>
        <end position="229"/>
    </location>
</feature>
<protein>
    <submittedName>
        <fullName evidence="10">Two-component system response regulator</fullName>
    </submittedName>
</protein>
<feature type="modified residue" description="4-aspartylphosphate" evidence="6">
    <location>
        <position position="56"/>
    </location>
</feature>
<keyword evidence="4 7" id="KW-0238">DNA-binding</keyword>
<keyword evidence="3" id="KW-0805">Transcription regulation</keyword>
<evidence type="ECO:0000259" key="9">
    <source>
        <dbReference type="PROSITE" id="PS51755"/>
    </source>
</evidence>
<sequence>MTTQMPRLLVVEDEAKVASFIKKGLETQRYTVETAPDGREGKRLIADRQYDLIILDINLPFVSGLELCAFVRIKQPNVPVLMLTALGTIADKLAGFDVGADDYLVKPFDFLELMARVKALLKRNADASNGPAALQIADLELDLNEKIARRNGNTIDLTAREFSLLEYLMRNAGRVVSRTDIAENVWDINFDTGTNVIDVYISYLRNKIDKDSPAKLIHTVVGMGYMLKQK</sequence>
<dbReference type="CDD" id="cd00383">
    <property type="entry name" value="trans_reg_C"/>
    <property type="match status" value="1"/>
</dbReference>
<evidence type="ECO:0000313" key="11">
    <source>
        <dbReference type="Proteomes" id="UP000187941"/>
    </source>
</evidence>
<evidence type="ECO:0000256" key="4">
    <source>
        <dbReference type="ARBA" id="ARBA00023125"/>
    </source>
</evidence>
<dbReference type="InterPro" id="IPR001867">
    <property type="entry name" value="OmpR/PhoB-type_DNA-bd"/>
</dbReference>
<dbReference type="PANTHER" id="PTHR48111:SF22">
    <property type="entry name" value="REGULATOR OF RPOS"/>
    <property type="match status" value="1"/>
</dbReference>
<gene>
    <name evidence="10" type="ORF">AWR27_16810</name>
</gene>
<evidence type="ECO:0000256" key="6">
    <source>
        <dbReference type="PROSITE-ProRule" id="PRU00169"/>
    </source>
</evidence>
<dbReference type="InterPro" id="IPR039420">
    <property type="entry name" value="WalR-like"/>
</dbReference>
<name>A0A1P9WZP0_9BACT</name>
<evidence type="ECO:0000256" key="7">
    <source>
        <dbReference type="PROSITE-ProRule" id="PRU01091"/>
    </source>
</evidence>
<dbReference type="FunFam" id="3.40.50.2300:FF:000001">
    <property type="entry name" value="DNA-binding response regulator PhoB"/>
    <property type="match status" value="1"/>
</dbReference>
<dbReference type="SMART" id="SM00862">
    <property type="entry name" value="Trans_reg_C"/>
    <property type="match status" value="1"/>
</dbReference>
<evidence type="ECO:0000256" key="3">
    <source>
        <dbReference type="ARBA" id="ARBA00023015"/>
    </source>
</evidence>
<keyword evidence="2" id="KW-0902">Two-component regulatory system</keyword>
<dbReference type="GO" id="GO:0000156">
    <property type="term" value="F:phosphorelay response regulator activity"/>
    <property type="evidence" value="ECO:0007669"/>
    <property type="project" value="TreeGrafter"/>
</dbReference>
<dbReference type="KEGG" id="smon:AWR27_16810"/>
<dbReference type="GO" id="GO:0000976">
    <property type="term" value="F:transcription cis-regulatory region binding"/>
    <property type="evidence" value="ECO:0007669"/>
    <property type="project" value="TreeGrafter"/>
</dbReference>
<evidence type="ECO:0000313" key="10">
    <source>
        <dbReference type="EMBL" id="AQG80832.1"/>
    </source>
</evidence>
<dbReference type="GO" id="GO:0006355">
    <property type="term" value="P:regulation of DNA-templated transcription"/>
    <property type="evidence" value="ECO:0007669"/>
    <property type="project" value="InterPro"/>
</dbReference>
<dbReference type="InterPro" id="IPR011006">
    <property type="entry name" value="CheY-like_superfamily"/>
</dbReference>
<dbReference type="Pfam" id="PF00072">
    <property type="entry name" value="Response_reg"/>
    <property type="match status" value="1"/>
</dbReference>
<dbReference type="Gene3D" id="1.10.10.10">
    <property type="entry name" value="Winged helix-like DNA-binding domain superfamily/Winged helix DNA-binding domain"/>
    <property type="match status" value="1"/>
</dbReference>
<keyword evidence="5" id="KW-0804">Transcription</keyword>
<feature type="domain" description="OmpR/PhoB-type" evidence="9">
    <location>
        <begin position="131"/>
        <end position="229"/>
    </location>
</feature>
<dbReference type="InterPro" id="IPR036388">
    <property type="entry name" value="WH-like_DNA-bd_sf"/>
</dbReference>
<dbReference type="AlphaFoldDB" id="A0A1P9WZP0"/>
<dbReference type="GO" id="GO:0032993">
    <property type="term" value="C:protein-DNA complex"/>
    <property type="evidence" value="ECO:0007669"/>
    <property type="project" value="TreeGrafter"/>
</dbReference>
<evidence type="ECO:0000259" key="8">
    <source>
        <dbReference type="PROSITE" id="PS50110"/>
    </source>
</evidence>
<dbReference type="Gene3D" id="6.10.250.690">
    <property type="match status" value="1"/>
</dbReference>
<evidence type="ECO:0000256" key="2">
    <source>
        <dbReference type="ARBA" id="ARBA00023012"/>
    </source>
</evidence>
<organism evidence="10 11">
    <name type="scientific">Spirosoma montaniterrae</name>
    <dbReference type="NCBI Taxonomy" id="1178516"/>
    <lineage>
        <taxon>Bacteria</taxon>
        <taxon>Pseudomonadati</taxon>
        <taxon>Bacteroidota</taxon>
        <taxon>Cytophagia</taxon>
        <taxon>Cytophagales</taxon>
        <taxon>Cytophagaceae</taxon>
        <taxon>Spirosoma</taxon>
    </lineage>
</organism>
<evidence type="ECO:0000256" key="1">
    <source>
        <dbReference type="ARBA" id="ARBA00022553"/>
    </source>
</evidence>
<dbReference type="STRING" id="1178516.AWR27_16810"/>
<dbReference type="Proteomes" id="UP000187941">
    <property type="component" value="Chromosome"/>
</dbReference>
<reference evidence="10 11" key="1">
    <citation type="submission" date="2016-01" db="EMBL/GenBank/DDBJ databases">
        <authorList>
            <person name="Oliw E.H."/>
        </authorList>
    </citation>
    <scope>NUCLEOTIDE SEQUENCE [LARGE SCALE GENOMIC DNA]</scope>
    <source>
        <strain evidence="10 11">DY10</strain>
    </source>
</reference>
<keyword evidence="1 6" id="KW-0597">Phosphoprotein</keyword>